<organism evidence="3 4">
    <name type="scientific">Paenibacillus phoenicis</name>
    <dbReference type="NCBI Taxonomy" id="554117"/>
    <lineage>
        <taxon>Bacteria</taxon>
        <taxon>Bacillati</taxon>
        <taxon>Bacillota</taxon>
        <taxon>Bacilli</taxon>
        <taxon>Bacillales</taxon>
        <taxon>Paenibacillaceae</taxon>
        <taxon>Paenibacillus</taxon>
    </lineage>
</organism>
<keyword evidence="2" id="KW-0812">Transmembrane</keyword>
<proteinExistence type="predicted"/>
<dbReference type="EMBL" id="JAYERP010000001">
    <property type="protein sequence ID" value="MEA3571172.1"/>
    <property type="molecule type" value="Genomic_DNA"/>
</dbReference>
<dbReference type="RefSeq" id="WP_323077796.1">
    <property type="nucleotide sequence ID" value="NZ_CBCSKM010000025.1"/>
</dbReference>
<sequence>MTPVVTMLFASLFLKEKTTWTEKLSLLLSASGIVFIYIMNGSSGWSQTTGTILLVLACITLGCWNEYVVEIF</sequence>
<evidence type="ECO:0000256" key="2">
    <source>
        <dbReference type="SAM" id="Phobius"/>
    </source>
</evidence>
<keyword evidence="2" id="KW-1133">Transmembrane helix</keyword>
<comment type="caution">
    <text evidence="3">The sequence shown here is derived from an EMBL/GenBank/DDBJ whole genome shotgun (WGS) entry which is preliminary data.</text>
</comment>
<evidence type="ECO:0000256" key="1">
    <source>
        <dbReference type="ARBA" id="ARBA00004127"/>
    </source>
</evidence>
<feature type="transmembrane region" description="Helical" evidence="2">
    <location>
        <begin position="20"/>
        <end position="39"/>
    </location>
</feature>
<feature type="transmembrane region" description="Helical" evidence="2">
    <location>
        <begin position="51"/>
        <end position="69"/>
    </location>
</feature>
<keyword evidence="2" id="KW-0472">Membrane</keyword>
<gene>
    <name evidence="3" type="ORF">U9M73_14460</name>
</gene>
<name>A0ABU5PN39_9BACL</name>
<comment type="subcellular location">
    <subcellularLocation>
        <location evidence="1">Endomembrane system</location>
        <topology evidence="1">Multi-pass membrane protein</topology>
    </subcellularLocation>
</comment>
<accession>A0ABU5PN39</accession>
<dbReference type="Proteomes" id="UP001292216">
    <property type="component" value="Unassembled WGS sequence"/>
</dbReference>
<keyword evidence="4" id="KW-1185">Reference proteome</keyword>
<reference evidence="3 4" key="1">
    <citation type="submission" date="2023-12" db="EMBL/GenBank/DDBJ databases">
        <title>Whole genome sequencing of Paenibacillus phoenicis isolated from the Phoenix Mars Lander spacecraft assembly facility.</title>
        <authorList>
            <person name="Garcia A."/>
            <person name="Venkateswaran K."/>
        </authorList>
    </citation>
    <scope>NUCLEOTIDE SEQUENCE [LARGE SCALE GENOMIC DNA]</scope>
    <source>
        <strain evidence="3 4">3PO2SA</strain>
    </source>
</reference>
<dbReference type="SUPFAM" id="SSF103481">
    <property type="entry name" value="Multidrug resistance efflux transporter EmrE"/>
    <property type="match status" value="1"/>
</dbReference>
<evidence type="ECO:0000313" key="3">
    <source>
        <dbReference type="EMBL" id="MEA3571172.1"/>
    </source>
</evidence>
<evidence type="ECO:0000313" key="4">
    <source>
        <dbReference type="Proteomes" id="UP001292216"/>
    </source>
</evidence>
<dbReference type="InterPro" id="IPR037185">
    <property type="entry name" value="EmrE-like"/>
</dbReference>
<protein>
    <submittedName>
        <fullName evidence="3">EamA family transporter</fullName>
    </submittedName>
</protein>